<dbReference type="HOGENOM" id="CLU_3015305_0_0_1"/>
<dbReference type="AlphaFoldDB" id="U9UL18"/>
<evidence type="ECO:0000313" key="1">
    <source>
        <dbReference type="EMBL" id="ESA19273.1"/>
    </source>
</evidence>
<name>U9UL18_RHIID</name>
<reference evidence="1" key="1">
    <citation type="submission" date="2013-07" db="EMBL/GenBank/DDBJ databases">
        <title>The genome of an arbuscular mycorrhizal fungus provides insights into the evolution of the oldest plant symbiosis.</title>
        <authorList>
            <consortium name="DOE Joint Genome Institute"/>
            <person name="Tisserant E."/>
            <person name="Malbreil M."/>
            <person name="Kuo A."/>
            <person name="Kohler A."/>
            <person name="Symeonidi A."/>
            <person name="Balestrini R."/>
            <person name="Charron P."/>
            <person name="Duensing N."/>
            <person name="Frei-dit-Frey N."/>
            <person name="Gianinazzi-Pearson V."/>
            <person name="Gilbert B."/>
            <person name="Handa Y."/>
            <person name="Hijri M."/>
            <person name="Kaul R."/>
            <person name="Kawaguchi M."/>
            <person name="Krajinski F."/>
            <person name="Lammers P."/>
            <person name="Lapierre D."/>
            <person name="Masclaux F.G."/>
            <person name="Murat C."/>
            <person name="Morin E."/>
            <person name="Ndikumana S."/>
            <person name="Pagni M."/>
            <person name="Petitpierre D."/>
            <person name="Requena N."/>
            <person name="Rosikiewicz P."/>
            <person name="Riley R."/>
            <person name="Saito K."/>
            <person name="San Clemente H."/>
            <person name="Shapiro H."/>
            <person name="van Tuinen D."/>
            <person name="Becard G."/>
            <person name="Bonfante P."/>
            <person name="Paszkowski U."/>
            <person name="Shachar-Hill Y."/>
            <person name="Young J.P."/>
            <person name="Sanders I.R."/>
            <person name="Henrissat B."/>
            <person name="Rensing S.A."/>
            <person name="Grigoriev I.V."/>
            <person name="Corradi N."/>
            <person name="Roux C."/>
            <person name="Martin F."/>
        </authorList>
    </citation>
    <scope>NUCLEOTIDE SEQUENCE</scope>
    <source>
        <strain evidence="1">DAOM 197198</strain>
    </source>
</reference>
<proteinExistence type="predicted"/>
<accession>U9UL18</accession>
<gene>
    <name evidence="1" type="ORF">GLOINDRAFT_19762</name>
</gene>
<organism evidence="1">
    <name type="scientific">Rhizophagus irregularis (strain DAOM 181602 / DAOM 197198 / MUCL 43194)</name>
    <name type="common">Arbuscular mycorrhizal fungus</name>
    <name type="synonym">Glomus intraradices</name>
    <dbReference type="NCBI Taxonomy" id="747089"/>
    <lineage>
        <taxon>Eukaryota</taxon>
        <taxon>Fungi</taxon>
        <taxon>Fungi incertae sedis</taxon>
        <taxon>Mucoromycota</taxon>
        <taxon>Glomeromycotina</taxon>
        <taxon>Glomeromycetes</taxon>
        <taxon>Glomerales</taxon>
        <taxon>Glomeraceae</taxon>
        <taxon>Rhizophagus</taxon>
    </lineage>
</organism>
<protein>
    <submittedName>
        <fullName evidence="1">Uncharacterized protein</fullName>
    </submittedName>
</protein>
<dbReference type="EMBL" id="KI278401">
    <property type="protein sequence ID" value="ESA19273.1"/>
    <property type="molecule type" value="Genomic_DNA"/>
</dbReference>
<sequence>MVPLIKKDDLQMKELKFGKIYPSKMVKSLEFISNKSFALFTLRDDLQNERLKFIHR</sequence>